<dbReference type="InterPro" id="IPR041078">
    <property type="entry name" value="Plavaka"/>
</dbReference>
<feature type="region of interest" description="Disordered" evidence="1">
    <location>
        <begin position="110"/>
        <end position="130"/>
    </location>
</feature>
<gene>
    <name evidence="2" type="ORF">K466DRAFT_620382</name>
</gene>
<name>A0A5C3P8S6_9APHY</name>
<evidence type="ECO:0000256" key="1">
    <source>
        <dbReference type="SAM" id="MobiDB-lite"/>
    </source>
</evidence>
<feature type="region of interest" description="Disordered" evidence="1">
    <location>
        <begin position="711"/>
        <end position="780"/>
    </location>
</feature>
<evidence type="ECO:0008006" key="4">
    <source>
        <dbReference type="Google" id="ProtNLM"/>
    </source>
</evidence>
<dbReference type="Proteomes" id="UP000308197">
    <property type="component" value="Unassembled WGS sequence"/>
</dbReference>
<evidence type="ECO:0000313" key="2">
    <source>
        <dbReference type="EMBL" id="TFK86095.1"/>
    </source>
</evidence>
<evidence type="ECO:0000313" key="3">
    <source>
        <dbReference type="Proteomes" id="UP000308197"/>
    </source>
</evidence>
<proteinExistence type="predicted"/>
<feature type="compositionally biased region" description="Basic and acidic residues" evidence="1">
    <location>
        <begin position="768"/>
        <end position="777"/>
    </location>
</feature>
<keyword evidence="3" id="KW-1185">Reference proteome</keyword>
<dbReference type="InParanoid" id="A0A5C3P8S6"/>
<feature type="region of interest" description="Disordered" evidence="1">
    <location>
        <begin position="52"/>
        <end position="94"/>
    </location>
</feature>
<reference evidence="2 3" key="1">
    <citation type="journal article" date="2019" name="Nat. Ecol. Evol.">
        <title>Megaphylogeny resolves global patterns of mushroom evolution.</title>
        <authorList>
            <person name="Varga T."/>
            <person name="Krizsan K."/>
            <person name="Foldi C."/>
            <person name="Dima B."/>
            <person name="Sanchez-Garcia M."/>
            <person name="Sanchez-Ramirez S."/>
            <person name="Szollosi G.J."/>
            <person name="Szarkandi J.G."/>
            <person name="Papp V."/>
            <person name="Albert L."/>
            <person name="Andreopoulos W."/>
            <person name="Angelini C."/>
            <person name="Antonin V."/>
            <person name="Barry K.W."/>
            <person name="Bougher N.L."/>
            <person name="Buchanan P."/>
            <person name="Buyck B."/>
            <person name="Bense V."/>
            <person name="Catcheside P."/>
            <person name="Chovatia M."/>
            <person name="Cooper J."/>
            <person name="Damon W."/>
            <person name="Desjardin D."/>
            <person name="Finy P."/>
            <person name="Geml J."/>
            <person name="Haridas S."/>
            <person name="Hughes K."/>
            <person name="Justo A."/>
            <person name="Karasinski D."/>
            <person name="Kautmanova I."/>
            <person name="Kiss B."/>
            <person name="Kocsube S."/>
            <person name="Kotiranta H."/>
            <person name="LaButti K.M."/>
            <person name="Lechner B.E."/>
            <person name="Liimatainen K."/>
            <person name="Lipzen A."/>
            <person name="Lukacs Z."/>
            <person name="Mihaltcheva S."/>
            <person name="Morgado L.N."/>
            <person name="Niskanen T."/>
            <person name="Noordeloos M.E."/>
            <person name="Ohm R.A."/>
            <person name="Ortiz-Santana B."/>
            <person name="Ovrebo C."/>
            <person name="Racz N."/>
            <person name="Riley R."/>
            <person name="Savchenko A."/>
            <person name="Shiryaev A."/>
            <person name="Soop K."/>
            <person name="Spirin V."/>
            <person name="Szebenyi C."/>
            <person name="Tomsovsky M."/>
            <person name="Tulloss R.E."/>
            <person name="Uehling J."/>
            <person name="Grigoriev I.V."/>
            <person name="Vagvolgyi C."/>
            <person name="Papp T."/>
            <person name="Martin F.M."/>
            <person name="Miettinen O."/>
            <person name="Hibbett D.S."/>
            <person name="Nagy L.G."/>
        </authorList>
    </citation>
    <scope>NUCLEOTIDE SEQUENCE [LARGE SCALE GENOMIC DNA]</scope>
    <source>
        <strain evidence="2 3">HHB13444</strain>
    </source>
</reference>
<dbReference type="STRING" id="1314778.A0A5C3P8S6"/>
<feature type="compositionally biased region" description="Basic and acidic residues" evidence="1">
    <location>
        <begin position="65"/>
        <end position="82"/>
    </location>
</feature>
<accession>A0A5C3P8S6</accession>
<protein>
    <recommendedName>
        <fullName evidence="4">C2H2-type domain-containing protein</fullName>
    </recommendedName>
</protein>
<feature type="compositionally biased region" description="Acidic residues" evidence="1">
    <location>
        <begin position="729"/>
        <end position="767"/>
    </location>
</feature>
<dbReference type="Pfam" id="PF18759">
    <property type="entry name" value="Plavaka"/>
    <property type="match status" value="1"/>
</dbReference>
<dbReference type="AlphaFoldDB" id="A0A5C3P8S6"/>
<organism evidence="2 3">
    <name type="scientific">Polyporus arcularius HHB13444</name>
    <dbReference type="NCBI Taxonomy" id="1314778"/>
    <lineage>
        <taxon>Eukaryota</taxon>
        <taxon>Fungi</taxon>
        <taxon>Dikarya</taxon>
        <taxon>Basidiomycota</taxon>
        <taxon>Agaricomycotina</taxon>
        <taxon>Agaricomycetes</taxon>
        <taxon>Polyporales</taxon>
        <taxon>Polyporaceae</taxon>
        <taxon>Polyporus</taxon>
    </lineage>
</organism>
<sequence length="1019" mass="115375">MARTRSRKVSTPSRKHITARMLQCPHCTKPEKWCRNLSGLTQHINTVHIDLVRAPSPPSSDPPGSDEHTELLRSPPGRHEETLDGNIHGPRGPDPHRVLYGCPCDAEGQFLDRDAPPPTRATTPSSDPWEPFESRLEFELAEFLYKTEQMSGKNISRLMELWAADVARYGGQPPFADQADLYATIDAICLGDIPWACLKGRYQGPRPADDTPEWMDEDYDVWYRNPRKLVLRMLANPDFKDEFDVAPIRDFTPAGNRRYRNFMSGDWAWKEADIIAATVPDVEGAMLVPIIIGSDKTTVSVATGQNDYYPLYLSIGNIHNNVRRAHRESVILVAFLAIPKAKRKDADSPVFRKFRRQLLHSSLSAIFRPLQSGMTVPEVVRCPDGHFRKAIWSFAAYIADYMEQVVIACIVQGWCPTCLKDSKALDIPGIVNNRSRVLTEAYIQTFEPAVLWDDYGIIHDLVPFTNDYPRADIFAMLSGDLLHQLIKGTFKDHLVTWIGEYLILEHGDARGKELLDEIDRRLTLVPPFPGLRHFKQGRNFKQWTGDDSKGLMKIYLSAIYGIVPDDMVRTIAAFLEACYIARRDTIDDRDIAQFRSARARFYEHRKVFQETGVRPEGFSLPRQHALDHYDQHMMNFGAPNGLCTSITEAKHIKAVKQPWRRSNRFQPLGQMLLTNQRLDKLSAARADFTARGMLSGTCLGAVLAALQADANGQHGPEPEDDPSSAPNDLEADDYNYFEDDPYTDPLEPEEEEDDDNHGQDGDDENHDEDAASREDSGVVHGPRISGFVVLPRKHQRGYPRTIQDLGLRINVHNLPTLVSRFLFQQMYPDVPLPEDDIFPPLPEPTRVKVYHSAIATFYAPSDPSGIGGMHREYIRATPSWRKGSPRYDCVFVGKDASLDGFRGLHAARVRAFFSVLVPCLDGSEGDEWVPCALVEWFSAIGDAPDEVTGLWKVEPDYFEDGERMRDVVHVESLLRSAHLVPCFGKDPVPLRLKQHESLDYFDVFFVNKYADHHAFEIAF</sequence>
<dbReference type="EMBL" id="ML211216">
    <property type="protein sequence ID" value="TFK86095.1"/>
    <property type="molecule type" value="Genomic_DNA"/>
</dbReference>